<dbReference type="Proteomes" id="UP000053611">
    <property type="component" value="Unassembled WGS sequence"/>
</dbReference>
<dbReference type="GeneID" id="28980473"/>
<proteinExistence type="predicted"/>
<evidence type="ECO:0000313" key="2">
    <source>
        <dbReference type="EMBL" id="KLT39300.1"/>
    </source>
</evidence>
<evidence type="ECO:0000256" key="1">
    <source>
        <dbReference type="SAM" id="MobiDB-lite"/>
    </source>
</evidence>
<feature type="region of interest" description="Disordered" evidence="1">
    <location>
        <begin position="75"/>
        <end position="120"/>
    </location>
</feature>
<feature type="compositionally biased region" description="Basic and acidic residues" evidence="1">
    <location>
        <begin position="85"/>
        <end position="107"/>
    </location>
</feature>
<protein>
    <submittedName>
        <fullName evidence="2">Uncharacterized protein</fullName>
    </submittedName>
</protein>
<sequence>MIAVRPSDAQGRIGTGERGGVDVASGHTSSRCHTRRRQWRALTLVLSRRRRRNGACKDSIRKAVSEGVRSDYHGWCQRPSQGLEGVRKGDESRECRRPRPGGDDEGRTTAGEEEWCDGAT</sequence>
<gene>
    <name evidence="2" type="ORF">CC85DRAFT_198690</name>
</gene>
<feature type="compositionally biased region" description="Acidic residues" evidence="1">
    <location>
        <begin position="111"/>
        <end position="120"/>
    </location>
</feature>
<evidence type="ECO:0000313" key="3">
    <source>
        <dbReference type="Proteomes" id="UP000053611"/>
    </source>
</evidence>
<organism evidence="2 3">
    <name type="scientific">Cutaneotrichosporon oleaginosum</name>
    <dbReference type="NCBI Taxonomy" id="879819"/>
    <lineage>
        <taxon>Eukaryota</taxon>
        <taxon>Fungi</taxon>
        <taxon>Dikarya</taxon>
        <taxon>Basidiomycota</taxon>
        <taxon>Agaricomycotina</taxon>
        <taxon>Tremellomycetes</taxon>
        <taxon>Trichosporonales</taxon>
        <taxon>Trichosporonaceae</taxon>
        <taxon>Cutaneotrichosporon</taxon>
    </lineage>
</organism>
<dbReference type="AlphaFoldDB" id="A0A0J0XDW9"/>
<feature type="region of interest" description="Disordered" evidence="1">
    <location>
        <begin position="1"/>
        <end position="34"/>
    </location>
</feature>
<keyword evidence="3" id="KW-1185">Reference proteome</keyword>
<name>A0A0J0XDW9_9TREE</name>
<dbReference type="RefSeq" id="XP_018275791.1">
    <property type="nucleotide sequence ID" value="XM_018419870.1"/>
</dbReference>
<dbReference type="EMBL" id="KQ087263">
    <property type="protein sequence ID" value="KLT39300.1"/>
    <property type="molecule type" value="Genomic_DNA"/>
</dbReference>
<reference evidence="2 3" key="1">
    <citation type="submission" date="2015-03" db="EMBL/GenBank/DDBJ databases">
        <title>Genomics and transcriptomics of the oil-accumulating basidiomycete yeast T. oleaginosus allow insights into substrate utilization and the diverse evolutionary trajectories of mating systems in fungi.</title>
        <authorList>
            <consortium name="DOE Joint Genome Institute"/>
            <person name="Kourist R."/>
            <person name="Kracht O."/>
            <person name="Bracharz F."/>
            <person name="Lipzen A."/>
            <person name="Nolan M."/>
            <person name="Ohm R."/>
            <person name="Grigoriev I."/>
            <person name="Sun S."/>
            <person name="Heitman J."/>
            <person name="Bruck T."/>
            <person name="Nowrousian M."/>
        </authorList>
    </citation>
    <scope>NUCLEOTIDE SEQUENCE [LARGE SCALE GENOMIC DNA]</scope>
    <source>
        <strain evidence="2 3">IBC0246</strain>
    </source>
</reference>
<accession>A0A0J0XDW9</accession>